<organism evidence="8 9">
    <name type="scientific">Hyaloscypha bicolor E</name>
    <dbReference type="NCBI Taxonomy" id="1095630"/>
    <lineage>
        <taxon>Eukaryota</taxon>
        <taxon>Fungi</taxon>
        <taxon>Dikarya</taxon>
        <taxon>Ascomycota</taxon>
        <taxon>Pezizomycotina</taxon>
        <taxon>Leotiomycetes</taxon>
        <taxon>Helotiales</taxon>
        <taxon>Hyaloscyphaceae</taxon>
        <taxon>Hyaloscypha</taxon>
        <taxon>Hyaloscypha bicolor</taxon>
    </lineage>
</organism>
<dbReference type="Pfam" id="PF13520">
    <property type="entry name" value="AA_permease_2"/>
    <property type="match status" value="1"/>
</dbReference>
<feature type="transmembrane region" description="Helical" evidence="7">
    <location>
        <begin position="456"/>
        <end position="479"/>
    </location>
</feature>
<comment type="subcellular location">
    <subcellularLocation>
        <location evidence="1">Membrane</location>
        <topology evidence="1">Multi-pass membrane protein</topology>
    </subcellularLocation>
</comment>
<evidence type="ECO:0000256" key="6">
    <source>
        <dbReference type="SAM" id="MobiDB-lite"/>
    </source>
</evidence>
<keyword evidence="4 7" id="KW-1133">Transmembrane helix</keyword>
<gene>
    <name evidence="8" type="ORF">K444DRAFT_571842</name>
</gene>
<dbReference type="InParanoid" id="A0A2J6SR75"/>
<feature type="region of interest" description="Disordered" evidence="6">
    <location>
        <begin position="1"/>
        <end position="36"/>
    </location>
</feature>
<feature type="compositionally biased region" description="Polar residues" evidence="6">
    <location>
        <begin position="1"/>
        <end position="10"/>
    </location>
</feature>
<dbReference type="PANTHER" id="PTHR45649">
    <property type="entry name" value="AMINO-ACID PERMEASE BAT1"/>
    <property type="match status" value="1"/>
</dbReference>
<keyword evidence="2" id="KW-0813">Transport</keyword>
<feature type="transmembrane region" description="Helical" evidence="7">
    <location>
        <begin position="392"/>
        <end position="409"/>
    </location>
</feature>
<name>A0A2J6SR75_9HELO</name>
<feature type="transmembrane region" description="Helical" evidence="7">
    <location>
        <begin position="82"/>
        <end position="102"/>
    </location>
</feature>
<feature type="transmembrane region" description="Helical" evidence="7">
    <location>
        <begin position="485"/>
        <end position="505"/>
    </location>
</feature>
<protein>
    <submittedName>
        <fullName evidence="8">Amino acid transporter</fullName>
    </submittedName>
</protein>
<dbReference type="EMBL" id="KZ613887">
    <property type="protein sequence ID" value="PMD53277.1"/>
    <property type="molecule type" value="Genomic_DNA"/>
</dbReference>
<dbReference type="Gene3D" id="1.20.1740.10">
    <property type="entry name" value="Amino acid/polyamine transporter I"/>
    <property type="match status" value="1"/>
</dbReference>
<evidence type="ECO:0000256" key="5">
    <source>
        <dbReference type="ARBA" id="ARBA00023136"/>
    </source>
</evidence>
<evidence type="ECO:0000256" key="3">
    <source>
        <dbReference type="ARBA" id="ARBA00022692"/>
    </source>
</evidence>
<dbReference type="OrthoDB" id="3900342at2759"/>
<dbReference type="PANTHER" id="PTHR45649:SF27">
    <property type="entry name" value="CHOLINE TRANSPORTER (EUROFUNG)"/>
    <property type="match status" value="1"/>
</dbReference>
<feature type="transmembrane region" description="Helical" evidence="7">
    <location>
        <begin position="286"/>
        <end position="308"/>
    </location>
</feature>
<dbReference type="GO" id="GO:0022857">
    <property type="term" value="F:transmembrane transporter activity"/>
    <property type="evidence" value="ECO:0007669"/>
    <property type="project" value="InterPro"/>
</dbReference>
<reference evidence="8 9" key="1">
    <citation type="submission" date="2016-04" db="EMBL/GenBank/DDBJ databases">
        <title>A degradative enzymes factory behind the ericoid mycorrhizal symbiosis.</title>
        <authorList>
            <consortium name="DOE Joint Genome Institute"/>
            <person name="Martino E."/>
            <person name="Morin E."/>
            <person name="Grelet G."/>
            <person name="Kuo A."/>
            <person name="Kohler A."/>
            <person name="Daghino S."/>
            <person name="Barry K."/>
            <person name="Choi C."/>
            <person name="Cichocki N."/>
            <person name="Clum A."/>
            <person name="Copeland A."/>
            <person name="Hainaut M."/>
            <person name="Haridas S."/>
            <person name="Labutti K."/>
            <person name="Lindquist E."/>
            <person name="Lipzen A."/>
            <person name="Khouja H.-R."/>
            <person name="Murat C."/>
            <person name="Ohm R."/>
            <person name="Olson A."/>
            <person name="Spatafora J."/>
            <person name="Veneault-Fourrey C."/>
            <person name="Henrissat B."/>
            <person name="Grigoriev I."/>
            <person name="Martin F."/>
            <person name="Perotto S."/>
        </authorList>
    </citation>
    <scope>NUCLEOTIDE SEQUENCE [LARGE SCALE GENOMIC DNA]</scope>
    <source>
        <strain evidence="8 9">E</strain>
    </source>
</reference>
<dbReference type="PROSITE" id="PS00218">
    <property type="entry name" value="AMINO_ACID_PERMEASE_1"/>
    <property type="match status" value="1"/>
</dbReference>
<evidence type="ECO:0000256" key="1">
    <source>
        <dbReference type="ARBA" id="ARBA00004141"/>
    </source>
</evidence>
<evidence type="ECO:0000256" key="4">
    <source>
        <dbReference type="ARBA" id="ARBA00022989"/>
    </source>
</evidence>
<dbReference type="PIRSF" id="PIRSF006060">
    <property type="entry name" value="AA_transporter"/>
    <property type="match status" value="1"/>
</dbReference>
<dbReference type="RefSeq" id="XP_024730181.1">
    <property type="nucleotide sequence ID" value="XM_024877330.1"/>
</dbReference>
<feature type="transmembrane region" description="Helical" evidence="7">
    <location>
        <begin position="415"/>
        <end position="436"/>
    </location>
</feature>
<sequence length="529" mass="57728">MISISPSNMEKVTEQKHTTDSVGVENQGPDSDGLINASGHRQELDRNFHFIHIAGLGITSGNTWIAIGGSVTVAIYNGGPPGVIYELVAASVFYWLIAASIAELASAMPSSGGVYHWASVTAGPYGRVCGWFAGWWNFLAWILGLTATAQIVAVQCVSMYALFHDGFEIQRWQVFVAYLICIWSCCFITLYANKALPIIESIGGFLVIAGVIITILVCAIMPHYKSGYASTKFVWREWQNQTGYTSNGFAFCLGMLNGAFAVGTPDVITHMAEEIPHPSKNIPKAILAQFIIGFFTAFFYLIAMFYSINDLTTVLENPYLFPLAEIYRQSTGSAGGSLGLLILAFLPSLVATLGCYLTASRVFWTLARDKATPFHGFFAVVNQKQRNPFNSIMLCAVICTLLGCIYVGSQTAFNAFIGSFVVLSSLSYLAAILPHFLTRRINVAPGWFWMRGATGFIVNGISCLYIIAFIVIFCFPFALPFDAATMNYTCLITGGLSVFVAIFWFSRSADYVGPQFVPLESAILAKDAI</sequence>
<feature type="transmembrane region" description="Helical" evidence="7">
    <location>
        <begin position="139"/>
        <end position="163"/>
    </location>
</feature>
<feature type="transmembrane region" description="Helical" evidence="7">
    <location>
        <begin position="175"/>
        <end position="192"/>
    </location>
</feature>
<dbReference type="InterPro" id="IPR004840">
    <property type="entry name" value="Amino_acid_permease_CS"/>
</dbReference>
<dbReference type="GeneID" id="36585407"/>
<evidence type="ECO:0000256" key="7">
    <source>
        <dbReference type="SAM" id="Phobius"/>
    </source>
</evidence>
<accession>A0A2J6SR75</accession>
<keyword evidence="5 7" id="KW-0472">Membrane</keyword>
<evidence type="ECO:0000313" key="9">
    <source>
        <dbReference type="Proteomes" id="UP000235371"/>
    </source>
</evidence>
<dbReference type="AlphaFoldDB" id="A0A2J6SR75"/>
<feature type="transmembrane region" description="Helical" evidence="7">
    <location>
        <begin position="50"/>
        <end position="76"/>
    </location>
</feature>
<dbReference type="GO" id="GO:0006865">
    <property type="term" value="P:amino acid transport"/>
    <property type="evidence" value="ECO:0007669"/>
    <property type="project" value="InterPro"/>
</dbReference>
<dbReference type="InterPro" id="IPR002293">
    <property type="entry name" value="AA/rel_permease1"/>
</dbReference>
<feature type="transmembrane region" description="Helical" evidence="7">
    <location>
        <begin position="338"/>
        <end position="359"/>
    </location>
</feature>
<feature type="transmembrane region" description="Helical" evidence="7">
    <location>
        <begin position="198"/>
        <end position="220"/>
    </location>
</feature>
<dbReference type="GO" id="GO:0016020">
    <property type="term" value="C:membrane"/>
    <property type="evidence" value="ECO:0007669"/>
    <property type="project" value="UniProtKB-SubCell"/>
</dbReference>
<dbReference type="Proteomes" id="UP000235371">
    <property type="component" value="Unassembled WGS sequence"/>
</dbReference>
<evidence type="ECO:0000313" key="8">
    <source>
        <dbReference type="EMBL" id="PMD53277.1"/>
    </source>
</evidence>
<proteinExistence type="predicted"/>
<keyword evidence="3 7" id="KW-0812">Transmembrane</keyword>
<evidence type="ECO:0000256" key="2">
    <source>
        <dbReference type="ARBA" id="ARBA00022448"/>
    </source>
</evidence>
<keyword evidence="9" id="KW-1185">Reference proteome</keyword>
<dbReference type="STRING" id="1095630.A0A2J6SR75"/>